<evidence type="ECO:0000313" key="4">
    <source>
        <dbReference type="EMBL" id="GEJ57370.1"/>
    </source>
</evidence>
<keyword evidence="2" id="KW-0472">Membrane</keyword>
<dbReference type="EMBL" id="BJTG01000004">
    <property type="protein sequence ID" value="GEJ57370.1"/>
    <property type="molecule type" value="Genomic_DNA"/>
</dbReference>
<dbReference type="PANTHER" id="PTHR21248:SF12">
    <property type="entry name" value="CARDIOLIPIN SYNTHASE C"/>
    <property type="match status" value="1"/>
</dbReference>
<evidence type="ECO:0000259" key="3">
    <source>
        <dbReference type="PROSITE" id="PS50035"/>
    </source>
</evidence>
<reference evidence="5" key="1">
    <citation type="journal article" date="2020" name="Appl. Environ. Microbiol.">
        <title>Diazotrophic Anaeromyxobacter Isolates from Soils.</title>
        <authorList>
            <person name="Masuda Y."/>
            <person name="Yamanaka H."/>
            <person name="Xu Z.X."/>
            <person name="Shiratori Y."/>
            <person name="Aono T."/>
            <person name="Amachi S."/>
            <person name="Senoo K."/>
            <person name="Itoh H."/>
        </authorList>
    </citation>
    <scope>NUCLEOTIDE SEQUENCE [LARGE SCALE GENOMIC DNA]</scope>
    <source>
        <strain evidence="5">R267</strain>
    </source>
</reference>
<evidence type="ECO:0000256" key="2">
    <source>
        <dbReference type="SAM" id="Phobius"/>
    </source>
</evidence>
<organism evidence="4 5">
    <name type="scientific">Anaeromyxobacter diazotrophicus</name>
    <dbReference type="NCBI Taxonomy" id="2590199"/>
    <lineage>
        <taxon>Bacteria</taxon>
        <taxon>Pseudomonadati</taxon>
        <taxon>Myxococcota</taxon>
        <taxon>Myxococcia</taxon>
        <taxon>Myxococcales</taxon>
        <taxon>Cystobacterineae</taxon>
        <taxon>Anaeromyxobacteraceae</taxon>
        <taxon>Anaeromyxobacter</taxon>
    </lineage>
</organism>
<keyword evidence="2" id="KW-0812">Transmembrane</keyword>
<keyword evidence="2" id="KW-1133">Transmembrane helix</keyword>
<proteinExistence type="predicted"/>
<feature type="domain" description="PLD phosphodiesterase" evidence="3">
    <location>
        <begin position="314"/>
        <end position="341"/>
    </location>
</feature>
<dbReference type="Gene3D" id="3.30.870.10">
    <property type="entry name" value="Endonuclease Chain A"/>
    <property type="match status" value="2"/>
</dbReference>
<dbReference type="CDD" id="cd09110">
    <property type="entry name" value="PLDc_CLS_1"/>
    <property type="match status" value="1"/>
</dbReference>
<dbReference type="AlphaFoldDB" id="A0A7I9VML1"/>
<feature type="compositionally biased region" description="Basic and acidic residues" evidence="1">
    <location>
        <begin position="390"/>
        <end position="403"/>
    </location>
</feature>
<keyword evidence="5" id="KW-1185">Reference proteome</keyword>
<evidence type="ECO:0000313" key="5">
    <source>
        <dbReference type="Proteomes" id="UP000503640"/>
    </source>
</evidence>
<accession>A0A7I9VML1</accession>
<feature type="region of interest" description="Disordered" evidence="1">
    <location>
        <begin position="380"/>
        <end position="406"/>
    </location>
</feature>
<dbReference type="Pfam" id="PF13091">
    <property type="entry name" value="PLDc_2"/>
    <property type="match status" value="2"/>
</dbReference>
<dbReference type="SUPFAM" id="SSF56024">
    <property type="entry name" value="Phospholipase D/nuclease"/>
    <property type="match status" value="2"/>
</dbReference>
<dbReference type="GO" id="GO:0032049">
    <property type="term" value="P:cardiolipin biosynthetic process"/>
    <property type="evidence" value="ECO:0007669"/>
    <property type="project" value="UniProtKB-ARBA"/>
</dbReference>
<dbReference type="GO" id="GO:0030572">
    <property type="term" value="F:phosphatidyltransferase activity"/>
    <property type="evidence" value="ECO:0007669"/>
    <property type="project" value="UniProtKB-ARBA"/>
</dbReference>
<comment type="caution">
    <text evidence="4">The sequence shown here is derived from an EMBL/GenBank/DDBJ whole genome shotgun (WGS) entry which is preliminary data.</text>
</comment>
<name>A0A7I9VML1_9BACT</name>
<dbReference type="CDD" id="cd09159">
    <property type="entry name" value="PLDc_ybhO_like_2"/>
    <property type="match status" value="1"/>
</dbReference>
<dbReference type="InterPro" id="IPR001736">
    <property type="entry name" value="PLipase_D/transphosphatidylase"/>
</dbReference>
<dbReference type="PANTHER" id="PTHR21248">
    <property type="entry name" value="CARDIOLIPIN SYNTHASE"/>
    <property type="match status" value="1"/>
</dbReference>
<feature type="transmembrane region" description="Helical" evidence="2">
    <location>
        <begin position="432"/>
        <end position="451"/>
    </location>
</feature>
<dbReference type="SMART" id="SM00155">
    <property type="entry name" value="PLDc"/>
    <property type="match status" value="2"/>
</dbReference>
<feature type="region of interest" description="Disordered" evidence="1">
    <location>
        <begin position="485"/>
        <end position="513"/>
    </location>
</feature>
<feature type="transmembrane region" description="Helical" evidence="2">
    <location>
        <begin position="457"/>
        <end position="476"/>
    </location>
</feature>
<dbReference type="PROSITE" id="PS50035">
    <property type="entry name" value="PLD"/>
    <property type="match status" value="1"/>
</dbReference>
<dbReference type="Proteomes" id="UP000503640">
    <property type="component" value="Unassembled WGS sequence"/>
</dbReference>
<feature type="compositionally biased region" description="Basic and acidic residues" evidence="1">
    <location>
        <begin position="498"/>
        <end position="513"/>
    </location>
</feature>
<evidence type="ECO:0000256" key="1">
    <source>
        <dbReference type="SAM" id="MobiDB-lite"/>
    </source>
</evidence>
<dbReference type="RefSeq" id="WP_176064826.1">
    <property type="nucleotide sequence ID" value="NZ_BJTG01000004.1"/>
</dbReference>
<sequence>MPLQASWAAGRAPWDSRDHLRAAGEQAFSRAAGAPLVPDNRLELLLDAAENFPAWLEAIGGAQRSICLEAYILADDALGNRFADALVAAAQRGVRTRVLYDWLGARGEAGRRFWRRLEAGGVEVRCFNPFRVDRPLGWLRRNHRKSLLVDGCVGFVTGLCLAERWAGDPARGLAPWRDTGVRVEGPAVAGLARAFARVWAEAGPALPPGELVDQEALAPAGGVALRVIGTEPATAGLLRLDQLIAATARQTLWITDAYFVGSPVYVQSLRAAALDGVDVRFLVPGSSDLGLVKRLGTAGYRPLLEAGVRVFEWNGPMLHAKTAVADSRWARVGSSNLNVASWLGNWELDVAVEDEGFAREMEDTFEEDLTHATEVVLGPRLRPLHPRPARPPERPRRQRREGSAVKTAGAIRIGNTVGAALGGYRVLGPAEATLVLAAGAALVLLAVAALLFPRVVLAPAIVLGLWLGAALLLQAFRLRADARRHPPEIAAGPPRSAQAEREPAPEEEEGRAP</sequence>
<dbReference type="InterPro" id="IPR025202">
    <property type="entry name" value="PLD-like_dom"/>
</dbReference>
<protein>
    <recommendedName>
        <fullName evidence="3">PLD phosphodiesterase domain-containing protein</fullName>
    </recommendedName>
</protein>
<gene>
    <name evidence="4" type="ORF">AMYX_21110</name>
</gene>